<protein>
    <submittedName>
        <fullName evidence="1">Uncharacterized protein</fullName>
    </submittedName>
</protein>
<reference evidence="1" key="1">
    <citation type="submission" date="2023-04" db="EMBL/GenBank/DDBJ databases">
        <title>Draft Genome sequencing of Naganishia species isolated from polar environments using Oxford Nanopore Technology.</title>
        <authorList>
            <person name="Leo P."/>
            <person name="Venkateswaran K."/>
        </authorList>
    </citation>
    <scope>NUCLEOTIDE SEQUENCE</scope>
    <source>
        <strain evidence="1">MNA-CCFEE 5423</strain>
    </source>
</reference>
<proteinExistence type="predicted"/>
<evidence type="ECO:0000313" key="1">
    <source>
        <dbReference type="EMBL" id="KAJ9108982.1"/>
    </source>
</evidence>
<comment type="caution">
    <text evidence="1">The sequence shown here is derived from an EMBL/GenBank/DDBJ whole genome shotgun (WGS) entry which is preliminary data.</text>
</comment>
<dbReference type="Proteomes" id="UP001227268">
    <property type="component" value="Unassembled WGS sequence"/>
</dbReference>
<keyword evidence="2" id="KW-1185">Reference proteome</keyword>
<name>A0ACC2WBF6_9TREE</name>
<accession>A0ACC2WBF6</accession>
<dbReference type="EMBL" id="JASBWT010000001">
    <property type="protein sequence ID" value="KAJ9108982.1"/>
    <property type="molecule type" value="Genomic_DNA"/>
</dbReference>
<gene>
    <name evidence="1" type="ORF">QFC21_000305</name>
</gene>
<evidence type="ECO:0000313" key="2">
    <source>
        <dbReference type="Proteomes" id="UP001227268"/>
    </source>
</evidence>
<organism evidence="1 2">
    <name type="scientific">Naganishia friedmannii</name>
    <dbReference type="NCBI Taxonomy" id="89922"/>
    <lineage>
        <taxon>Eukaryota</taxon>
        <taxon>Fungi</taxon>
        <taxon>Dikarya</taxon>
        <taxon>Basidiomycota</taxon>
        <taxon>Agaricomycotina</taxon>
        <taxon>Tremellomycetes</taxon>
        <taxon>Filobasidiales</taxon>
        <taxon>Filobasidiaceae</taxon>
        <taxon>Naganishia</taxon>
    </lineage>
</organism>
<sequence>MGKTLYVPTNVAKEEDEHPGAGSHYVSGRIHPGIAKAVQLVQDKDFAALLKGREEVLTARSADELLHTGIADYTFIPGAEGILGKGKFSTVYKVKGLDGKFYALKHTPLYPHHPLIAARLLREPTLLAQIPPHPCLIGVQGWIKTPDHFYLVEDLSSEHVPLSELPTPLENISLVRKILDQLVSVVRDGLHRDGRVCHRDLKAENILINDHGDLVLLGVYRYYGPELDIWCIGLTMLALLTGRRYPIGASHTHLEVMAHNVKECLQEVDHIHKHLRGLPRSTAGSDIDRMQAQDDWDTVRDAVEEFLLIDGNARISAFERYQLDECIQKHVANHKVKVEKLRFKTISFETAPLKYTLPMTLQTPKDPTFSMGMDGLRLRNVRLAPTHKVHSYIKYLLRSSGYELHITAMCHDASE</sequence>